<accession>A0A1A7BGF7</accession>
<dbReference type="Proteomes" id="UP000092484">
    <property type="component" value="Unassembled WGS sequence"/>
</dbReference>
<evidence type="ECO:0000313" key="1">
    <source>
        <dbReference type="EMBL" id="OBV10295.1"/>
    </source>
</evidence>
<name>A0A1A7BGF7_9SPHN</name>
<proteinExistence type="predicted"/>
<organism evidence="1 2">
    <name type="scientific">Erythrobacter dokdonensis DSW-74</name>
    <dbReference type="NCBI Taxonomy" id="1300349"/>
    <lineage>
        <taxon>Bacteria</taxon>
        <taxon>Pseudomonadati</taxon>
        <taxon>Pseudomonadota</taxon>
        <taxon>Alphaproteobacteria</taxon>
        <taxon>Sphingomonadales</taxon>
        <taxon>Erythrobacteraceae</taxon>
        <taxon>Erythrobacter/Porphyrobacter group</taxon>
        <taxon>Erythrobacter</taxon>
    </lineage>
</organism>
<keyword evidence="2" id="KW-1185">Reference proteome</keyword>
<reference evidence="1 2" key="1">
    <citation type="submission" date="2016-06" db="EMBL/GenBank/DDBJ databases">
        <title>Genome sequence of Porphyrobacter dokdonensis DSW-74.</title>
        <authorList>
            <person name="Kim J.F."/>
            <person name="Song J.Y."/>
        </authorList>
    </citation>
    <scope>NUCLEOTIDE SEQUENCE [LARGE SCALE GENOMIC DNA]</scope>
    <source>
        <strain evidence="1 2">DSW-74</strain>
    </source>
</reference>
<dbReference type="EMBL" id="LZYB01000006">
    <property type="protein sequence ID" value="OBV10295.1"/>
    <property type="molecule type" value="Genomic_DNA"/>
</dbReference>
<sequence length="45" mass="5145">MAEKSRLLTDRNNAFQFIRGTLFRATIEAQNQQPSQALDDHPSLN</sequence>
<protein>
    <submittedName>
        <fullName evidence="1">Uncharacterized protein</fullName>
    </submittedName>
</protein>
<dbReference type="AlphaFoldDB" id="A0A1A7BGF7"/>
<gene>
    <name evidence="1" type="ORF">I603_2257</name>
</gene>
<comment type="caution">
    <text evidence="1">The sequence shown here is derived from an EMBL/GenBank/DDBJ whole genome shotgun (WGS) entry which is preliminary data.</text>
</comment>
<evidence type="ECO:0000313" key="2">
    <source>
        <dbReference type="Proteomes" id="UP000092484"/>
    </source>
</evidence>